<evidence type="ECO:0000256" key="3">
    <source>
        <dbReference type="ARBA" id="ARBA00022840"/>
    </source>
</evidence>
<dbReference type="EMBL" id="DRKP01000011">
    <property type="protein sequence ID" value="HEB94991.1"/>
    <property type="molecule type" value="Genomic_DNA"/>
</dbReference>
<feature type="domain" description="UspA" evidence="4">
    <location>
        <begin position="6"/>
        <end position="159"/>
    </location>
</feature>
<evidence type="ECO:0000256" key="2">
    <source>
        <dbReference type="ARBA" id="ARBA00022741"/>
    </source>
</evidence>
<dbReference type="SUPFAM" id="SSF52402">
    <property type="entry name" value="Adenine nucleotide alpha hydrolases-like"/>
    <property type="match status" value="1"/>
</dbReference>
<protein>
    <submittedName>
        <fullName evidence="5">Universal stress protein</fullName>
    </submittedName>
</protein>
<evidence type="ECO:0000259" key="4">
    <source>
        <dbReference type="Pfam" id="PF00582"/>
    </source>
</evidence>
<evidence type="ECO:0000256" key="1">
    <source>
        <dbReference type="ARBA" id="ARBA00008791"/>
    </source>
</evidence>
<dbReference type="Proteomes" id="UP000886251">
    <property type="component" value="Unassembled WGS sequence"/>
</dbReference>
<dbReference type="GO" id="GO:0005524">
    <property type="term" value="F:ATP binding"/>
    <property type="evidence" value="ECO:0007669"/>
    <property type="project" value="UniProtKB-KW"/>
</dbReference>
<comment type="caution">
    <text evidence="5">The sequence shown here is derived from an EMBL/GenBank/DDBJ whole genome shotgun (WGS) entry which is preliminary data.</text>
</comment>
<evidence type="ECO:0000313" key="5">
    <source>
        <dbReference type="EMBL" id="HEB94991.1"/>
    </source>
</evidence>
<accession>A0A831RLE2</accession>
<dbReference type="Gene3D" id="3.40.50.620">
    <property type="entry name" value="HUPs"/>
    <property type="match status" value="1"/>
</dbReference>
<dbReference type="InterPro" id="IPR014729">
    <property type="entry name" value="Rossmann-like_a/b/a_fold"/>
</dbReference>
<gene>
    <name evidence="5" type="ORF">ENI96_01005</name>
</gene>
<dbReference type="InterPro" id="IPR006016">
    <property type="entry name" value="UspA"/>
</dbReference>
<dbReference type="Pfam" id="PF00582">
    <property type="entry name" value="Usp"/>
    <property type="match status" value="1"/>
</dbReference>
<dbReference type="PANTHER" id="PTHR46268:SF27">
    <property type="entry name" value="UNIVERSAL STRESS PROTEIN RV2623"/>
    <property type="match status" value="1"/>
</dbReference>
<dbReference type="CDD" id="cd00293">
    <property type="entry name" value="USP-like"/>
    <property type="match status" value="1"/>
</dbReference>
<dbReference type="InterPro" id="IPR006015">
    <property type="entry name" value="Universal_stress_UspA"/>
</dbReference>
<dbReference type="PRINTS" id="PR01438">
    <property type="entry name" value="UNVRSLSTRESS"/>
</dbReference>
<sequence length="162" mass="18014">MHIPEYRTILYATDMGESMRPVFAHAVGLARHYRARIVMLHAVEPLGSTGEWVLDAFLPPRLRQGDGEKRILKKMLKKMRKRLRRICEEELGESGTDPVSDIVVVSGRPADAILHQAEKIDADLVIVGSHTDTGLGHGLLGSTARSLTQHSRRPVLVVPVNR</sequence>
<name>A0A831RLE2_9GAMM</name>
<dbReference type="PANTHER" id="PTHR46268">
    <property type="entry name" value="STRESS RESPONSE PROTEIN NHAX"/>
    <property type="match status" value="1"/>
</dbReference>
<reference evidence="5" key="1">
    <citation type="journal article" date="2020" name="mSystems">
        <title>Genome- and Community-Level Interaction Insights into Carbon Utilization and Element Cycling Functions of Hydrothermarchaeota in Hydrothermal Sediment.</title>
        <authorList>
            <person name="Zhou Z."/>
            <person name="Liu Y."/>
            <person name="Xu W."/>
            <person name="Pan J."/>
            <person name="Luo Z.H."/>
            <person name="Li M."/>
        </authorList>
    </citation>
    <scope>NUCLEOTIDE SEQUENCE [LARGE SCALE GENOMIC DNA]</scope>
    <source>
        <strain evidence="5">HyVt-443</strain>
    </source>
</reference>
<keyword evidence="3" id="KW-0067">ATP-binding</keyword>
<dbReference type="AlphaFoldDB" id="A0A831RLE2"/>
<organism evidence="5">
    <name type="scientific">Sedimenticola thiotaurini</name>
    <dbReference type="NCBI Taxonomy" id="1543721"/>
    <lineage>
        <taxon>Bacteria</taxon>
        <taxon>Pseudomonadati</taxon>
        <taxon>Pseudomonadota</taxon>
        <taxon>Gammaproteobacteria</taxon>
        <taxon>Chromatiales</taxon>
        <taxon>Sedimenticolaceae</taxon>
        <taxon>Sedimenticola</taxon>
    </lineage>
</organism>
<comment type="similarity">
    <text evidence="1">Belongs to the universal stress protein A family.</text>
</comment>
<proteinExistence type="inferred from homology"/>
<keyword evidence="2" id="KW-0547">Nucleotide-binding</keyword>